<sequence>MTDVLDLLGELIRFRTIGGGEGTAARHCAGLLEEAGLVTRLLEWEPGREQLVARTAGGDGPPLTFTGHLDTVPVRAEDWSVDPWAAERDGDKVVGRGASDMKSGVAAAVAATVEHSARPHTCRGVQLVLTAGEETGCTGLVNLDAAGRDAIAGGGPLVVAEPTANALVIAHKGAHWMRLRAAGRAAHGSAPELGDNAVVRLARAAVALHDHAGWPRDDRFGPVTANVGVLRGGVAPNVVPDAAELMLDIRTVPGVDAGQLRAQVGLLAGERVELDDHVVLPPLDTGADEPFVGMVRAALQAAGASDEVAPPARFFTDASVLAGVLGGGGSPAPTVVLGPGEPAQCHVVDEYCHASRVEQAVVVYRELLDRWCVPG</sequence>
<dbReference type="GO" id="GO:0046872">
    <property type="term" value="F:metal ion binding"/>
    <property type="evidence" value="ECO:0007669"/>
    <property type="project" value="UniProtKB-KW"/>
</dbReference>
<name>A0A543GHU8_9PSEU</name>
<dbReference type="Pfam" id="PF07687">
    <property type="entry name" value="M20_dimer"/>
    <property type="match status" value="1"/>
</dbReference>
<keyword evidence="5" id="KW-0862">Zinc</keyword>
<dbReference type="Proteomes" id="UP000319818">
    <property type="component" value="Unassembled WGS sequence"/>
</dbReference>
<organism evidence="7 8">
    <name type="scientific">Pseudonocardia cypriaca</name>
    <dbReference type="NCBI Taxonomy" id="882449"/>
    <lineage>
        <taxon>Bacteria</taxon>
        <taxon>Bacillati</taxon>
        <taxon>Actinomycetota</taxon>
        <taxon>Actinomycetes</taxon>
        <taxon>Pseudonocardiales</taxon>
        <taxon>Pseudonocardiaceae</taxon>
        <taxon>Pseudonocardia</taxon>
    </lineage>
</organism>
<comment type="similarity">
    <text evidence="2">Belongs to the peptidase M20A family.</text>
</comment>
<evidence type="ECO:0000256" key="5">
    <source>
        <dbReference type="ARBA" id="ARBA00022833"/>
    </source>
</evidence>
<protein>
    <submittedName>
        <fullName evidence="7">Succinyl-diaminopimelate desuccinylase</fullName>
    </submittedName>
</protein>
<dbReference type="InterPro" id="IPR036264">
    <property type="entry name" value="Bact_exopeptidase_dim_dom"/>
</dbReference>
<comment type="cofactor">
    <cofactor evidence="1">
        <name>Zn(2+)</name>
        <dbReference type="ChEBI" id="CHEBI:29105"/>
    </cofactor>
</comment>
<dbReference type="PANTHER" id="PTHR43808:SF8">
    <property type="entry name" value="PEPTIDASE M20 DIMERISATION DOMAIN-CONTAINING PROTEIN"/>
    <property type="match status" value="1"/>
</dbReference>
<accession>A0A543GHU8</accession>
<dbReference type="GO" id="GO:0016787">
    <property type="term" value="F:hydrolase activity"/>
    <property type="evidence" value="ECO:0007669"/>
    <property type="project" value="UniProtKB-KW"/>
</dbReference>
<evidence type="ECO:0000313" key="7">
    <source>
        <dbReference type="EMBL" id="TQM45645.1"/>
    </source>
</evidence>
<dbReference type="EMBL" id="VFPH01000001">
    <property type="protein sequence ID" value="TQM45645.1"/>
    <property type="molecule type" value="Genomic_DNA"/>
</dbReference>
<gene>
    <name evidence="7" type="ORF">FB388_3045</name>
</gene>
<dbReference type="Gene3D" id="3.40.630.10">
    <property type="entry name" value="Zn peptidases"/>
    <property type="match status" value="1"/>
</dbReference>
<proteinExistence type="inferred from homology"/>
<dbReference type="AlphaFoldDB" id="A0A543GHU8"/>
<dbReference type="InterPro" id="IPR011650">
    <property type="entry name" value="Peptidase_M20_dimer"/>
</dbReference>
<dbReference type="RefSeq" id="WP_142101376.1">
    <property type="nucleotide sequence ID" value="NZ_VFPH01000001.1"/>
</dbReference>
<reference evidence="7 8" key="1">
    <citation type="submission" date="2019-06" db="EMBL/GenBank/DDBJ databases">
        <title>Sequencing the genomes of 1000 actinobacteria strains.</title>
        <authorList>
            <person name="Klenk H.-P."/>
        </authorList>
    </citation>
    <scope>NUCLEOTIDE SEQUENCE [LARGE SCALE GENOMIC DNA]</scope>
    <source>
        <strain evidence="7 8">DSM 45511</strain>
    </source>
</reference>
<evidence type="ECO:0000256" key="2">
    <source>
        <dbReference type="ARBA" id="ARBA00006247"/>
    </source>
</evidence>
<dbReference type="SUPFAM" id="SSF55031">
    <property type="entry name" value="Bacterial exopeptidase dimerisation domain"/>
    <property type="match status" value="1"/>
</dbReference>
<dbReference type="InterPro" id="IPR002933">
    <property type="entry name" value="Peptidase_M20"/>
</dbReference>
<dbReference type="OrthoDB" id="7055905at2"/>
<evidence type="ECO:0000313" key="8">
    <source>
        <dbReference type="Proteomes" id="UP000319818"/>
    </source>
</evidence>
<evidence type="ECO:0000259" key="6">
    <source>
        <dbReference type="Pfam" id="PF07687"/>
    </source>
</evidence>
<keyword evidence="3" id="KW-0479">Metal-binding</keyword>
<comment type="caution">
    <text evidence="7">The sequence shown here is derived from an EMBL/GenBank/DDBJ whole genome shotgun (WGS) entry which is preliminary data.</text>
</comment>
<dbReference type="SUPFAM" id="SSF53187">
    <property type="entry name" value="Zn-dependent exopeptidases"/>
    <property type="match status" value="1"/>
</dbReference>
<keyword evidence="4" id="KW-0378">Hydrolase</keyword>
<evidence type="ECO:0000256" key="3">
    <source>
        <dbReference type="ARBA" id="ARBA00022723"/>
    </source>
</evidence>
<keyword evidence="8" id="KW-1185">Reference proteome</keyword>
<dbReference type="Pfam" id="PF01546">
    <property type="entry name" value="Peptidase_M20"/>
    <property type="match status" value="1"/>
</dbReference>
<dbReference type="InterPro" id="IPR050072">
    <property type="entry name" value="Peptidase_M20A"/>
</dbReference>
<dbReference type="PROSITE" id="PS00759">
    <property type="entry name" value="ARGE_DAPE_CPG2_2"/>
    <property type="match status" value="1"/>
</dbReference>
<feature type="domain" description="Peptidase M20 dimerisation" evidence="6">
    <location>
        <begin position="169"/>
        <end position="264"/>
    </location>
</feature>
<dbReference type="InterPro" id="IPR001261">
    <property type="entry name" value="ArgE/DapE_CS"/>
</dbReference>
<evidence type="ECO:0000256" key="1">
    <source>
        <dbReference type="ARBA" id="ARBA00001947"/>
    </source>
</evidence>
<dbReference type="Gene3D" id="3.30.70.360">
    <property type="match status" value="1"/>
</dbReference>
<dbReference type="PANTHER" id="PTHR43808">
    <property type="entry name" value="ACETYLORNITHINE DEACETYLASE"/>
    <property type="match status" value="1"/>
</dbReference>
<evidence type="ECO:0000256" key="4">
    <source>
        <dbReference type="ARBA" id="ARBA00022801"/>
    </source>
</evidence>